<evidence type="ECO:0000256" key="12">
    <source>
        <dbReference type="ARBA" id="ARBA00023128"/>
    </source>
</evidence>
<dbReference type="UniPathway" id="UPA00084">
    <property type="reaction ID" value="UER00503"/>
</dbReference>
<keyword evidence="7 17" id="KW-0808">Transferase</keyword>
<dbReference type="PANTHER" id="PTHR12586:SF1">
    <property type="entry name" value="CDP-DIACYLGLYCEROL--GLYCEROL-3-PHOSPHATE 3-PHOSPHATIDYLTRANSFERASE, MITOCHONDRIAL"/>
    <property type="match status" value="1"/>
</dbReference>
<dbReference type="Pfam" id="PF00106">
    <property type="entry name" value="adh_short"/>
    <property type="match status" value="1"/>
</dbReference>
<comment type="similarity">
    <text evidence="4">Belongs to the short-chain dehydrogenases/reductases (SDR) family.</text>
</comment>
<evidence type="ECO:0000256" key="3">
    <source>
        <dbReference type="ARBA" id="ARBA00005042"/>
    </source>
</evidence>
<keyword evidence="10" id="KW-0560">Oxidoreductase</keyword>
<keyword evidence="14 17" id="KW-0594">Phospholipid biosynthesis</keyword>
<dbReference type="OrthoDB" id="10250191at2759"/>
<dbReference type="SUPFAM" id="SSF56024">
    <property type="entry name" value="Phospholipase D/nuclease"/>
    <property type="match status" value="1"/>
</dbReference>
<gene>
    <name evidence="19" type="ORF">BB560_000839</name>
</gene>
<dbReference type="InterPro" id="IPR001736">
    <property type="entry name" value="PLipase_D/transphosphatidylase"/>
</dbReference>
<dbReference type="STRING" id="133381.A0A2T9ZJ94"/>
<comment type="function">
    <text evidence="17">Functions in the biosynthesis of the anionic phospholipids phosphatidylglycerol and cardiolipin.</text>
</comment>
<dbReference type="FunFam" id="3.40.50.720:FF:000301">
    <property type="entry name" value="Hydroxysteroid dehydrogenase like 2"/>
    <property type="match status" value="1"/>
</dbReference>
<dbReference type="InterPro" id="IPR016270">
    <property type="entry name" value="PGS1"/>
</dbReference>
<keyword evidence="20" id="KW-1185">Reference proteome</keyword>
<dbReference type="SUPFAM" id="SSF51735">
    <property type="entry name" value="NAD(P)-binding Rossmann-fold domains"/>
    <property type="match status" value="1"/>
</dbReference>
<keyword evidence="9" id="KW-0521">NADP</keyword>
<dbReference type="GO" id="GO:0032049">
    <property type="term" value="P:cardiolipin biosynthetic process"/>
    <property type="evidence" value="ECO:0007669"/>
    <property type="project" value="InterPro"/>
</dbReference>
<accession>A0A2T9ZJ94</accession>
<evidence type="ECO:0000256" key="16">
    <source>
        <dbReference type="ARBA" id="ARBA00048586"/>
    </source>
</evidence>
<dbReference type="GO" id="GO:0008444">
    <property type="term" value="F:CDP-diacylglycerol-glycerol-3-phosphate 3-phosphatidyltransferase activity"/>
    <property type="evidence" value="ECO:0007669"/>
    <property type="project" value="UniProtKB-EC"/>
</dbReference>
<keyword evidence="8" id="KW-0677">Repeat</keyword>
<name>A0A2T9ZJ94_9FUNG</name>
<dbReference type="EMBL" id="MBFS01000097">
    <property type="protein sequence ID" value="PVV04654.1"/>
    <property type="molecule type" value="Genomic_DNA"/>
</dbReference>
<dbReference type="AlphaFoldDB" id="A0A2T9ZJ94"/>
<dbReference type="CDD" id="cd09137">
    <property type="entry name" value="PLDc_PGS1_euk_2"/>
    <property type="match status" value="1"/>
</dbReference>
<dbReference type="PANTHER" id="PTHR12586">
    <property type="entry name" value="CDP-DIACYLGLYCEROL--SERINE O-PHOSPHATIDYLTRANSFERASE"/>
    <property type="match status" value="1"/>
</dbReference>
<keyword evidence="17" id="KW-0547">Nucleotide-binding</keyword>
<dbReference type="Gene3D" id="3.30.870.10">
    <property type="entry name" value="Endonuclease Chain A"/>
    <property type="match status" value="2"/>
</dbReference>
<evidence type="ECO:0000256" key="4">
    <source>
        <dbReference type="ARBA" id="ARBA00006484"/>
    </source>
</evidence>
<dbReference type="Proteomes" id="UP000245609">
    <property type="component" value="Unassembled WGS sequence"/>
</dbReference>
<dbReference type="SMART" id="SM00155">
    <property type="entry name" value="PLDc"/>
    <property type="match status" value="2"/>
</dbReference>
<keyword evidence="13" id="KW-0576">Peroxisome</keyword>
<comment type="similarity">
    <text evidence="5 17">Belongs to the CDP-alcohol phosphatidyltransferase class-II family.</text>
</comment>
<evidence type="ECO:0000259" key="18">
    <source>
        <dbReference type="PROSITE" id="PS50035"/>
    </source>
</evidence>
<dbReference type="GO" id="GO:0005524">
    <property type="term" value="F:ATP binding"/>
    <property type="evidence" value="ECO:0007669"/>
    <property type="project" value="UniProtKB-KW"/>
</dbReference>
<proteinExistence type="inferred from homology"/>
<evidence type="ECO:0000256" key="2">
    <source>
        <dbReference type="ARBA" id="ARBA00004275"/>
    </source>
</evidence>
<evidence type="ECO:0000256" key="8">
    <source>
        <dbReference type="ARBA" id="ARBA00022737"/>
    </source>
</evidence>
<evidence type="ECO:0000256" key="14">
    <source>
        <dbReference type="ARBA" id="ARBA00023209"/>
    </source>
</evidence>
<dbReference type="PRINTS" id="PR00081">
    <property type="entry name" value="GDHRDH"/>
</dbReference>
<keyword evidence="6 17" id="KW-0444">Lipid biosynthesis</keyword>
<evidence type="ECO:0000256" key="6">
    <source>
        <dbReference type="ARBA" id="ARBA00022516"/>
    </source>
</evidence>
<feature type="domain" description="PLD phosphodiesterase" evidence="18">
    <location>
        <begin position="140"/>
        <end position="166"/>
    </location>
</feature>
<dbReference type="Pfam" id="PF13091">
    <property type="entry name" value="PLDc_2"/>
    <property type="match status" value="1"/>
</dbReference>
<evidence type="ECO:0000313" key="20">
    <source>
        <dbReference type="Proteomes" id="UP000245609"/>
    </source>
</evidence>
<keyword evidence="17" id="KW-0067">ATP-binding</keyword>
<evidence type="ECO:0000256" key="11">
    <source>
        <dbReference type="ARBA" id="ARBA00023098"/>
    </source>
</evidence>
<evidence type="ECO:0000256" key="1">
    <source>
        <dbReference type="ARBA" id="ARBA00004173"/>
    </source>
</evidence>
<evidence type="ECO:0000256" key="9">
    <source>
        <dbReference type="ARBA" id="ARBA00022857"/>
    </source>
</evidence>
<dbReference type="InterPro" id="IPR036291">
    <property type="entry name" value="NAD(P)-bd_dom_sf"/>
</dbReference>
<comment type="pathway">
    <text evidence="3 17">Phospholipid metabolism; phosphatidylglycerol biosynthesis; phosphatidylglycerol from CDP-diacylglycerol: step 1/2.</text>
</comment>
<keyword evidence="15 17" id="KW-1208">Phospholipid metabolism</keyword>
<protein>
    <recommendedName>
        <fullName evidence="17">CDP-diacylglycerol--glycerol-3-phosphate 3-phosphatidyltransferase</fullName>
        <ecNumber evidence="17">2.7.8.5</ecNumber>
    </recommendedName>
</protein>
<reference evidence="19 20" key="1">
    <citation type="journal article" date="2018" name="MBio">
        <title>Comparative Genomics Reveals the Core Gene Toolbox for the Fungus-Insect Symbiosis.</title>
        <authorList>
            <person name="Wang Y."/>
            <person name="Stata M."/>
            <person name="Wang W."/>
            <person name="Stajich J.E."/>
            <person name="White M.M."/>
            <person name="Moncalvo J.M."/>
        </authorList>
    </citation>
    <scope>NUCLEOTIDE SEQUENCE [LARGE SCALE GENOMIC DNA]</scope>
    <source>
        <strain evidence="19 20">SC-DP-2</strain>
    </source>
</reference>
<keyword evidence="12 17" id="KW-0496">Mitochondrion</keyword>
<evidence type="ECO:0000256" key="10">
    <source>
        <dbReference type="ARBA" id="ARBA00023002"/>
    </source>
</evidence>
<dbReference type="EC" id="2.7.8.5" evidence="17"/>
<evidence type="ECO:0000256" key="13">
    <source>
        <dbReference type="ARBA" id="ARBA00023140"/>
    </source>
</evidence>
<dbReference type="NCBIfam" id="NF006133">
    <property type="entry name" value="PRK08278.1"/>
    <property type="match status" value="1"/>
</dbReference>
<dbReference type="GO" id="GO:0005739">
    <property type="term" value="C:mitochondrion"/>
    <property type="evidence" value="ECO:0007669"/>
    <property type="project" value="UniProtKB-SubCell"/>
</dbReference>
<dbReference type="InterPro" id="IPR025202">
    <property type="entry name" value="PLD-like_dom"/>
</dbReference>
<dbReference type="PROSITE" id="PS50035">
    <property type="entry name" value="PLD"/>
    <property type="match status" value="1"/>
</dbReference>
<evidence type="ECO:0000313" key="19">
    <source>
        <dbReference type="EMBL" id="PVV04654.1"/>
    </source>
</evidence>
<dbReference type="GO" id="GO:0016491">
    <property type="term" value="F:oxidoreductase activity"/>
    <property type="evidence" value="ECO:0007669"/>
    <property type="project" value="UniProtKB-KW"/>
</dbReference>
<dbReference type="InterPro" id="IPR002347">
    <property type="entry name" value="SDR_fam"/>
</dbReference>
<dbReference type="Gene3D" id="3.40.50.720">
    <property type="entry name" value="NAD(P)-binding Rossmann-like Domain"/>
    <property type="match status" value="1"/>
</dbReference>
<evidence type="ECO:0000256" key="15">
    <source>
        <dbReference type="ARBA" id="ARBA00023264"/>
    </source>
</evidence>
<dbReference type="GO" id="GO:0005777">
    <property type="term" value="C:peroxisome"/>
    <property type="evidence" value="ECO:0007669"/>
    <property type="project" value="UniProtKB-SubCell"/>
</dbReference>
<sequence length="726" mass="81083">MNQDVFAKLGALSTNKTTFLCKSEDIEILESPSDFYETLKSNIKAAKKRIVISTLYIGNTESELIQTISESLSSNPDTVLTILVDYLRGTRIEKNGESTISSLNSLLQKFGPQRVQIFMYHTPDLSGISKKIYPQRLNETVGVMHIKAYVTDDSVIISGANLSRDYFTNRQDRYFSFSRASGLADYLSHLVSSISRFSFFCSNPLVKKVGDNNIVLGDGCPSPYKTPSLFRKYANEIIQGFHSQWFLKTNQGSSINKFFSELLNSEFDTVVIPTLQMNPLKIIEDKLHTELLFDIFNNLSESKGHSKLDITSAYFNFANLHTNAILKSKGMFNIIIASPQANGFYGASGISKYIPHAYTMFELQFMERLKRRNRLEEVKLFEYHRKGMWYFFEDKDPVMTVIGSSNLGERSLNKDLEAQFTLITKSSNFQSRLSKPSLKGKVLFITGASRGIGEAIAVRAAQDGAKIAVVAKTTDPHPTLPGTIYTTVESIKKAGGDAIGIACDIRDENQVKAAIEKTVKTFGGIDIVVNNASAIFLKGTEDTPVSRFDLMNTINARGAWMVTKYALPYLKKSSNPHILTLSPPLNMHPKWFGANPAYTMSKYGMSMCTVGFSEEFKKYGIAANSLWPLTTIETAALIIVATKQSKLVSRNCQIMADAAHLILTKKSSECTGKFFIDETLLRQNGETDFEKYSIIPGTKDNEFSLDGYLDTEQFEELAKARKLSKL</sequence>
<evidence type="ECO:0000256" key="5">
    <source>
        <dbReference type="ARBA" id="ARBA00010682"/>
    </source>
</evidence>
<evidence type="ECO:0000256" key="7">
    <source>
        <dbReference type="ARBA" id="ARBA00022679"/>
    </source>
</evidence>
<evidence type="ECO:0000256" key="17">
    <source>
        <dbReference type="RuleBase" id="RU365024"/>
    </source>
</evidence>
<dbReference type="CDD" id="cd09135">
    <property type="entry name" value="PLDc_PGS1_euk_1"/>
    <property type="match status" value="1"/>
</dbReference>
<keyword evidence="11 17" id="KW-0443">Lipid metabolism</keyword>
<comment type="subcellular location">
    <subcellularLocation>
        <location evidence="1 17">Mitochondrion</location>
    </subcellularLocation>
    <subcellularLocation>
        <location evidence="2">Peroxisome</location>
    </subcellularLocation>
</comment>
<organism evidence="19 20">
    <name type="scientific">Smittium megazygosporum</name>
    <dbReference type="NCBI Taxonomy" id="133381"/>
    <lineage>
        <taxon>Eukaryota</taxon>
        <taxon>Fungi</taxon>
        <taxon>Fungi incertae sedis</taxon>
        <taxon>Zoopagomycota</taxon>
        <taxon>Kickxellomycotina</taxon>
        <taxon>Harpellomycetes</taxon>
        <taxon>Harpellales</taxon>
        <taxon>Legeriomycetaceae</taxon>
        <taxon>Smittium</taxon>
    </lineage>
</organism>
<comment type="caution">
    <text evidence="19">The sequence shown here is derived from an EMBL/GenBank/DDBJ whole genome shotgun (WGS) entry which is preliminary data.</text>
</comment>
<comment type="catalytic activity">
    <reaction evidence="16 17">
        <text>a CDP-1,2-diacyl-sn-glycerol + sn-glycerol 3-phosphate = a 1,2-diacyl-sn-glycero-3-phospho-(1'-sn-glycero-3'-phosphate) + CMP + H(+)</text>
        <dbReference type="Rhea" id="RHEA:12593"/>
        <dbReference type="ChEBI" id="CHEBI:15378"/>
        <dbReference type="ChEBI" id="CHEBI:57597"/>
        <dbReference type="ChEBI" id="CHEBI:58332"/>
        <dbReference type="ChEBI" id="CHEBI:60110"/>
        <dbReference type="ChEBI" id="CHEBI:60377"/>
        <dbReference type="EC" id="2.7.8.5"/>
    </reaction>
</comment>